<dbReference type="SMART" id="SM01162">
    <property type="entry name" value="DUF1771"/>
    <property type="match status" value="1"/>
</dbReference>
<dbReference type="AlphaFoldDB" id="A0A9W6BJ50"/>
<dbReference type="Pfam" id="PF01713">
    <property type="entry name" value="Smr"/>
    <property type="match status" value="1"/>
</dbReference>
<accession>A0A9W6BJ50</accession>
<evidence type="ECO:0000313" key="3">
    <source>
        <dbReference type="EMBL" id="GLC52371.1"/>
    </source>
</evidence>
<protein>
    <recommendedName>
        <fullName evidence="2">Smr domain-containing protein</fullName>
    </recommendedName>
</protein>
<dbReference type="InterPro" id="IPR002625">
    <property type="entry name" value="Smr_dom"/>
</dbReference>
<dbReference type="Proteomes" id="UP001165080">
    <property type="component" value="Unassembled WGS sequence"/>
</dbReference>
<dbReference type="PROSITE" id="PS50828">
    <property type="entry name" value="SMR"/>
    <property type="match status" value="1"/>
</dbReference>
<feature type="compositionally biased region" description="Low complexity" evidence="1">
    <location>
        <begin position="638"/>
        <end position="649"/>
    </location>
</feature>
<dbReference type="Pfam" id="PF08590">
    <property type="entry name" value="DUF1771"/>
    <property type="match status" value="1"/>
</dbReference>
<gene>
    <name evidence="3" type="primary">PLEST009059</name>
    <name evidence="3" type="ORF">PLESTB_000621900</name>
</gene>
<feature type="region of interest" description="Disordered" evidence="1">
    <location>
        <begin position="470"/>
        <end position="514"/>
    </location>
</feature>
<feature type="region of interest" description="Disordered" evidence="1">
    <location>
        <begin position="17"/>
        <end position="48"/>
    </location>
</feature>
<reference evidence="3 4" key="1">
    <citation type="journal article" date="2023" name="Commun. Biol.">
        <title>Reorganization of the ancestral sex-determining regions during the evolution of trioecy in Pleodorina starrii.</title>
        <authorList>
            <person name="Takahashi K."/>
            <person name="Suzuki S."/>
            <person name="Kawai-Toyooka H."/>
            <person name="Yamamoto K."/>
            <person name="Hamaji T."/>
            <person name="Ootsuki R."/>
            <person name="Yamaguchi H."/>
            <person name="Kawachi M."/>
            <person name="Higashiyama T."/>
            <person name="Nozaki H."/>
        </authorList>
    </citation>
    <scope>NUCLEOTIDE SEQUENCE [LARGE SCALE GENOMIC DNA]</scope>
    <source>
        <strain evidence="3 4">NIES-4479</strain>
    </source>
</reference>
<organism evidence="3 4">
    <name type="scientific">Pleodorina starrii</name>
    <dbReference type="NCBI Taxonomy" id="330485"/>
    <lineage>
        <taxon>Eukaryota</taxon>
        <taxon>Viridiplantae</taxon>
        <taxon>Chlorophyta</taxon>
        <taxon>core chlorophytes</taxon>
        <taxon>Chlorophyceae</taxon>
        <taxon>CS clade</taxon>
        <taxon>Chlamydomonadales</taxon>
        <taxon>Volvocaceae</taxon>
        <taxon>Pleodorina</taxon>
    </lineage>
</organism>
<dbReference type="SUPFAM" id="SSF160443">
    <property type="entry name" value="SMR domain-like"/>
    <property type="match status" value="1"/>
</dbReference>
<sequence>MLNVSAKEFVPAASVAAAAPAAARAKTSGEDGAPLPSPTKAQLSPKAPEFVPRAAATACGLDAASEPPRSVLDPPRSDSTLSSSVVSREADGGWVYGGEGYGEADGDDNPERTASSVEGYYGYCGGEEVFEGCGGYGGAALAQGGELLPEEVYDTYNYGVYDGYVMPYNDVACSVDPLGATVYYDTAAYDAAAVGTYESYPPQGAYCWDESTGAYVQYGDAQYDGWQQQQQQYDGAASGLQSFSPYPDTAWATADPVAQSELNLEVGLAEVAAADGTGVASEEQLRMLARCDAAELLEMFFPDYAGEALSRLLDRTGGDMLAAFSELAAMERQVGAERAAAAAASGGGGGRGRGGGGGRGTGGRSTPGVKAGGGKRSGGGAGGAAAFKLDLESFPSLPPSASPQPAKPAAIITTTIAPAPAEAAEQQADGDAPPSATAATTTTTVIESTAAPAAAAISPAKPNFAALLRSAAASSQDPPASSSDSAQSALQRQAEAASSSSSGVCGTSRGGGAATRAAPAAASSSGAAAAAVPWVATGQAVAAQYAEERAEAAMLARARNTYFQQATLAYLSGNKALAKQLGRKGREMNEAMKAAHAAAARRIFAQRNAAHQQGGQSRRHGRQAAAGPGSATRGGQGQQQTQAQSQGGEAQRRQQRQSPSGPGPVPGPASSVEAMFVDLHGLHAAEAVTLLETQIEEARAAGCRYLRVCTGTGHHTKTPARLPSAVADTLLANHLTFKTLKPGLLEAQL</sequence>
<feature type="compositionally biased region" description="Low complexity" evidence="1">
    <location>
        <begin position="607"/>
        <end position="616"/>
    </location>
</feature>
<feature type="region of interest" description="Disordered" evidence="1">
    <location>
        <begin position="422"/>
        <end position="441"/>
    </location>
</feature>
<dbReference type="PANTHER" id="PTHR46651">
    <property type="entry name" value="POLYADENYLATE-BINDING PROTEIN-INTERACTING PROTEIN 7"/>
    <property type="match status" value="1"/>
</dbReference>
<dbReference type="Gene3D" id="3.30.1370.110">
    <property type="match status" value="1"/>
</dbReference>
<evidence type="ECO:0000259" key="2">
    <source>
        <dbReference type="PROSITE" id="PS50828"/>
    </source>
</evidence>
<feature type="domain" description="Smr" evidence="2">
    <location>
        <begin position="677"/>
        <end position="749"/>
    </location>
</feature>
<proteinExistence type="predicted"/>
<feature type="region of interest" description="Disordered" evidence="1">
    <location>
        <begin position="607"/>
        <end position="671"/>
    </location>
</feature>
<dbReference type="EMBL" id="BRXU01000006">
    <property type="protein sequence ID" value="GLC52371.1"/>
    <property type="molecule type" value="Genomic_DNA"/>
</dbReference>
<feature type="region of interest" description="Disordered" evidence="1">
    <location>
        <begin position="341"/>
        <end position="384"/>
    </location>
</feature>
<feature type="region of interest" description="Disordered" evidence="1">
    <location>
        <begin position="64"/>
        <end position="86"/>
    </location>
</feature>
<evidence type="ECO:0000313" key="4">
    <source>
        <dbReference type="Proteomes" id="UP001165080"/>
    </source>
</evidence>
<evidence type="ECO:0000256" key="1">
    <source>
        <dbReference type="SAM" id="MobiDB-lite"/>
    </source>
</evidence>
<feature type="compositionally biased region" description="Low complexity" evidence="1">
    <location>
        <begin position="470"/>
        <end position="507"/>
    </location>
</feature>
<name>A0A9W6BJ50_9CHLO</name>
<feature type="compositionally biased region" description="Gly residues" evidence="1">
    <location>
        <begin position="345"/>
        <end position="383"/>
    </location>
</feature>
<dbReference type="InterPro" id="IPR053242">
    <property type="entry name" value="PAM2-like_domain"/>
</dbReference>
<feature type="compositionally biased region" description="Low complexity" evidence="1">
    <location>
        <begin position="72"/>
        <end position="86"/>
    </location>
</feature>
<dbReference type="InterPro" id="IPR036063">
    <property type="entry name" value="Smr_dom_sf"/>
</dbReference>
<dbReference type="PANTHER" id="PTHR46651:SF1">
    <property type="entry name" value="SMALL MUTS RELATED FAMILY PROTEIN"/>
    <property type="match status" value="1"/>
</dbReference>
<comment type="caution">
    <text evidence="3">The sequence shown here is derived from an EMBL/GenBank/DDBJ whole genome shotgun (WGS) entry which is preliminary data.</text>
</comment>
<dbReference type="InterPro" id="IPR013899">
    <property type="entry name" value="DUF1771"/>
</dbReference>
<keyword evidence="4" id="KW-1185">Reference proteome</keyword>
<dbReference type="SMART" id="SM00463">
    <property type="entry name" value="SMR"/>
    <property type="match status" value="1"/>
</dbReference>